<proteinExistence type="predicted"/>
<dbReference type="OrthoDB" id="9793933at2"/>
<keyword evidence="3" id="KW-1185">Reference proteome</keyword>
<dbReference type="AlphaFoldDB" id="A0A327W0V5"/>
<name>A0A327W0V5_9BACT</name>
<dbReference type="SUPFAM" id="SSF81301">
    <property type="entry name" value="Nucleotidyltransferase"/>
    <property type="match status" value="1"/>
</dbReference>
<organism evidence="2 3">
    <name type="scientific">Chitinophaga dinghuensis</name>
    <dbReference type="NCBI Taxonomy" id="1539050"/>
    <lineage>
        <taxon>Bacteria</taxon>
        <taxon>Pseudomonadati</taxon>
        <taxon>Bacteroidota</taxon>
        <taxon>Chitinophagia</taxon>
        <taxon>Chitinophagales</taxon>
        <taxon>Chitinophagaceae</taxon>
        <taxon>Chitinophaga</taxon>
    </lineage>
</organism>
<sequence>MMHAQLKDKLPAVRAFCESHAIGELYAFGSVIDGRFRPGESDIDLWMDLLPLTGVEEPRRLLHIWIGLQEILNCEIDLILKKEIRGATFIKYLGLYQVRIYPE</sequence>
<dbReference type="EMBL" id="QLMA01000004">
    <property type="protein sequence ID" value="RAJ82020.1"/>
    <property type="molecule type" value="Genomic_DNA"/>
</dbReference>
<gene>
    <name evidence="2" type="ORF">CLV59_104245</name>
</gene>
<dbReference type="InterPro" id="IPR043519">
    <property type="entry name" value="NT_sf"/>
</dbReference>
<comment type="caution">
    <text evidence="2">The sequence shown here is derived from an EMBL/GenBank/DDBJ whole genome shotgun (WGS) entry which is preliminary data.</text>
</comment>
<accession>A0A327W0V5</accession>
<evidence type="ECO:0000313" key="3">
    <source>
        <dbReference type="Proteomes" id="UP000249819"/>
    </source>
</evidence>
<feature type="domain" description="Polymerase nucleotidyl transferase" evidence="1">
    <location>
        <begin position="14"/>
        <end position="85"/>
    </location>
</feature>
<dbReference type="GO" id="GO:0016779">
    <property type="term" value="F:nucleotidyltransferase activity"/>
    <property type="evidence" value="ECO:0007669"/>
    <property type="project" value="InterPro"/>
</dbReference>
<evidence type="ECO:0000313" key="2">
    <source>
        <dbReference type="EMBL" id="RAJ82020.1"/>
    </source>
</evidence>
<keyword evidence="2" id="KW-0808">Transferase</keyword>
<dbReference type="InterPro" id="IPR002934">
    <property type="entry name" value="Polymerase_NTP_transf_dom"/>
</dbReference>
<protein>
    <submittedName>
        <fullName evidence="2">Putative nucleotidyltransferase</fullName>
    </submittedName>
</protein>
<evidence type="ECO:0000259" key="1">
    <source>
        <dbReference type="Pfam" id="PF01909"/>
    </source>
</evidence>
<reference evidence="2 3" key="1">
    <citation type="submission" date="2018-06" db="EMBL/GenBank/DDBJ databases">
        <title>Genomic Encyclopedia of Archaeal and Bacterial Type Strains, Phase II (KMG-II): from individual species to whole genera.</title>
        <authorList>
            <person name="Goeker M."/>
        </authorList>
    </citation>
    <scope>NUCLEOTIDE SEQUENCE [LARGE SCALE GENOMIC DNA]</scope>
    <source>
        <strain evidence="2 3">DSM 29821</strain>
    </source>
</reference>
<dbReference type="RefSeq" id="WP_111592571.1">
    <property type="nucleotide sequence ID" value="NZ_QLMA01000004.1"/>
</dbReference>
<dbReference type="Pfam" id="PF01909">
    <property type="entry name" value="NTP_transf_2"/>
    <property type="match status" value="1"/>
</dbReference>
<dbReference type="Gene3D" id="3.30.460.10">
    <property type="entry name" value="Beta Polymerase, domain 2"/>
    <property type="match status" value="1"/>
</dbReference>
<dbReference type="Proteomes" id="UP000249819">
    <property type="component" value="Unassembled WGS sequence"/>
</dbReference>